<keyword evidence="3" id="KW-1185">Reference proteome</keyword>
<sequence>MRTPSPSLLVVMGLVLTSPYLLLCSEGKSILFFVKHVFMSLIAVAERGPAHPPVLALVTKSLPTGPRAGLRPGPAQTPCKRRQLEEGEIDHSQAAQHLYAHPSRPMQYPAAGLAPLRPASSLSEAQLRGRLAAVQAEIHRLSSAQKELFWQLQSLRQRESCSSSDIPQVYSCFYNPFAN</sequence>
<evidence type="ECO:0000313" key="3">
    <source>
        <dbReference type="Proteomes" id="UP001218218"/>
    </source>
</evidence>
<dbReference type="AlphaFoldDB" id="A0AAD7AR70"/>
<protein>
    <submittedName>
        <fullName evidence="2">Uncharacterized protein</fullName>
    </submittedName>
</protein>
<organism evidence="2 3">
    <name type="scientific">Mycena albidolilacea</name>
    <dbReference type="NCBI Taxonomy" id="1033008"/>
    <lineage>
        <taxon>Eukaryota</taxon>
        <taxon>Fungi</taxon>
        <taxon>Dikarya</taxon>
        <taxon>Basidiomycota</taxon>
        <taxon>Agaricomycotina</taxon>
        <taxon>Agaricomycetes</taxon>
        <taxon>Agaricomycetidae</taxon>
        <taxon>Agaricales</taxon>
        <taxon>Marasmiineae</taxon>
        <taxon>Mycenaceae</taxon>
        <taxon>Mycena</taxon>
    </lineage>
</organism>
<feature type="signal peptide" evidence="1">
    <location>
        <begin position="1"/>
        <end position="24"/>
    </location>
</feature>
<reference evidence="2" key="1">
    <citation type="submission" date="2023-03" db="EMBL/GenBank/DDBJ databases">
        <title>Massive genome expansion in bonnet fungi (Mycena s.s.) driven by repeated elements and novel gene families across ecological guilds.</title>
        <authorList>
            <consortium name="Lawrence Berkeley National Laboratory"/>
            <person name="Harder C.B."/>
            <person name="Miyauchi S."/>
            <person name="Viragh M."/>
            <person name="Kuo A."/>
            <person name="Thoen E."/>
            <person name="Andreopoulos B."/>
            <person name="Lu D."/>
            <person name="Skrede I."/>
            <person name="Drula E."/>
            <person name="Henrissat B."/>
            <person name="Morin E."/>
            <person name="Kohler A."/>
            <person name="Barry K."/>
            <person name="LaButti K."/>
            <person name="Morin E."/>
            <person name="Salamov A."/>
            <person name="Lipzen A."/>
            <person name="Mereny Z."/>
            <person name="Hegedus B."/>
            <person name="Baldrian P."/>
            <person name="Stursova M."/>
            <person name="Weitz H."/>
            <person name="Taylor A."/>
            <person name="Grigoriev I.V."/>
            <person name="Nagy L.G."/>
            <person name="Martin F."/>
            <person name="Kauserud H."/>
        </authorList>
    </citation>
    <scope>NUCLEOTIDE SEQUENCE</scope>
    <source>
        <strain evidence="2">CBHHK002</strain>
    </source>
</reference>
<comment type="caution">
    <text evidence="2">The sequence shown here is derived from an EMBL/GenBank/DDBJ whole genome shotgun (WGS) entry which is preliminary data.</text>
</comment>
<gene>
    <name evidence="2" type="ORF">DFH08DRAFT_797415</name>
</gene>
<keyword evidence="1" id="KW-0732">Signal</keyword>
<dbReference type="Proteomes" id="UP001218218">
    <property type="component" value="Unassembled WGS sequence"/>
</dbReference>
<name>A0AAD7AR70_9AGAR</name>
<dbReference type="EMBL" id="JARIHO010000002">
    <property type="protein sequence ID" value="KAJ7366433.1"/>
    <property type="molecule type" value="Genomic_DNA"/>
</dbReference>
<proteinExistence type="predicted"/>
<evidence type="ECO:0000256" key="1">
    <source>
        <dbReference type="SAM" id="SignalP"/>
    </source>
</evidence>
<evidence type="ECO:0000313" key="2">
    <source>
        <dbReference type="EMBL" id="KAJ7366433.1"/>
    </source>
</evidence>
<accession>A0AAD7AR70</accession>
<feature type="chain" id="PRO_5041996768" evidence="1">
    <location>
        <begin position="25"/>
        <end position="179"/>
    </location>
</feature>